<protein>
    <submittedName>
        <fullName evidence="1">Uncharacterized protein</fullName>
    </submittedName>
</protein>
<dbReference type="Proteomes" id="UP000192491">
    <property type="component" value="Unassembled WGS sequence"/>
</dbReference>
<evidence type="ECO:0000313" key="2">
    <source>
        <dbReference type="Proteomes" id="UP000192491"/>
    </source>
</evidence>
<accession>A0A1Y1QFC9</accession>
<reference evidence="1 2" key="1">
    <citation type="submission" date="2017-01" db="EMBL/GenBank/DDBJ databases">
        <title>Novel large sulfur bacteria in the metagenomes of groundwater-fed chemosynthetic microbial mats in the Lake Huron basin.</title>
        <authorList>
            <person name="Sharrar A.M."/>
            <person name="Flood B.E."/>
            <person name="Bailey J.V."/>
            <person name="Jones D.S."/>
            <person name="Biddanda B."/>
            <person name="Ruberg S.A."/>
            <person name="Marcus D.N."/>
            <person name="Dick G.J."/>
        </authorList>
    </citation>
    <scope>NUCLEOTIDE SEQUENCE [LARGE SCALE GENOMIC DNA]</scope>
    <source>
        <strain evidence="1">A8</strain>
    </source>
</reference>
<organism evidence="1 2">
    <name type="scientific">Thiothrix lacustris</name>
    <dbReference type="NCBI Taxonomy" id="525917"/>
    <lineage>
        <taxon>Bacteria</taxon>
        <taxon>Pseudomonadati</taxon>
        <taxon>Pseudomonadota</taxon>
        <taxon>Gammaproteobacteria</taxon>
        <taxon>Thiotrichales</taxon>
        <taxon>Thiotrichaceae</taxon>
        <taxon>Thiothrix</taxon>
    </lineage>
</organism>
<dbReference type="EMBL" id="MTEJ01000345">
    <property type="protein sequence ID" value="OQX04334.1"/>
    <property type="molecule type" value="Genomic_DNA"/>
</dbReference>
<evidence type="ECO:0000313" key="1">
    <source>
        <dbReference type="EMBL" id="OQX04334.1"/>
    </source>
</evidence>
<name>A0A1Y1QFC9_9GAMM</name>
<sequence length="215" mass="25225">MFSKLVPIIGELAYIPIVGDLIRFEQKELLPCYKPSRYIKSRDYSVINKLADENYHLSEKEQTAIENYKSTSTELHKLVLTIIKQTFQAYSNDEAEIEYKSLLNGKIKDQKLINNIISRERQNGALVPNVEIFDENWVSYRYFQVYHLFALDIRSRYQKVDDIFNSEKTKEKILHDIHDMNYLVLALLEGGFATSENKLIKWWEAIHGKIGLIKC</sequence>
<proteinExistence type="predicted"/>
<gene>
    <name evidence="1" type="ORF">BWK73_36545</name>
</gene>
<dbReference type="AlphaFoldDB" id="A0A1Y1QFC9"/>
<comment type="caution">
    <text evidence="1">The sequence shown here is derived from an EMBL/GenBank/DDBJ whole genome shotgun (WGS) entry which is preliminary data.</text>
</comment>